<evidence type="ECO:0000256" key="7">
    <source>
        <dbReference type="ARBA" id="ARBA00019179"/>
    </source>
</evidence>
<evidence type="ECO:0000313" key="18">
    <source>
        <dbReference type="EMBL" id="KCZ87094.1"/>
    </source>
</evidence>
<dbReference type="EC" id="3.1.26.4" evidence="6 14"/>
<dbReference type="InterPro" id="IPR022898">
    <property type="entry name" value="RNase_HII"/>
</dbReference>
<dbReference type="GO" id="GO:0043137">
    <property type="term" value="P:DNA replication, removal of RNA primer"/>
    <property type="evidence" value="ECO:0007669"/>
    <property type="project" value="TreeGrafter"/>
</dbReference>
<evidence type="ECO:0000256" key="11">
    <source>
        <dbReference type="ARBA" id="ARBA00022759"/>
    </source>
</evidence>
<evidence type="ECO:0000256" key="3">
    <source>
        <dbReference type="ARBA" id="ARBA00004065"/>
    </source>
</evidence>
<evidence type="ECO:0000313" key="19">
    <source>
        <dbReference type="Proteomes" id="UP000025061"/>
    </source>
</evidence>
<sequence>MSAFPLIIGVDEAGRGPWAGPVTAAAVILDPAQPIEGLTDSKKLSEKARDRLAPLIRERALAWCVAEASVEEIDTLNIRQATFLAMRRAILGQSRTDQDRSGQFETVSATAGLILIDGNALPGDLPAPARAIIKGDLTEPAISAASILAKTHRDAQMASLCNLYPGYGFSGHKGYGTAAHAAALTRLGPCPVHRQSFAPVRALLRPC</sequence>
<keyword evidence="19" id="KW-1185">Reference proteome</keyword>
<dbReference type="GO" id="GO:0032299">
    <property type="term" value="C:ribonuclease H2 complex"/>
    <property type="evidence" value="ECO:0007669"/>
    <property type="project" value="TreeGrafter"/>
</dbReference>
<dbReference type="PATRIC" id="fig|1280951.3.peg.3317"/>
<keyword evidence="11 14" id="KW-0255">Endonuclease</keyword>
<evidence type="ECO:0000256" key="4">
    <source>
        <dbReference type="ARBA" id="ARBA00004496"/>
    </source>
</evidence>
<dbReference type="CDD" id="cd07182">
    <property type="entry name" value="RNase_HII_bacteria_HII_like"/>
    <property type="match status" value="1"/>
</dbReference>
<evidence type="ECO:0000256" key="12">
    <source>
        <dbReference type="ARBA" id="ARBA00022801"/>
    </source>
</evidence>
<evidence type="ECO:0000256" key="6">
    <source>
        <dbReference type="ARBA" id="ARBA00012180"/>
    </source>
</evidence>
<comment type="subcellular location">
    <subcellularLocation>
        <location evidence="4 14">Cytoplasm</location>
    </subcellularLocation>
</comment>
<dbReference type="NCBIfam" id="NF000595">
    <property type="entry name" value="PRK00015.1-3"/>
    <property type="match status" value="1"/>
</dbReference>
<dbReference type="RefSeq" id="WP_011647731.1">
    <property type="nucleotide sequence ID" value="NZ_ARYI01000020.1"/>
</dbReference>
<feature type="binding site" evidence="14 15">
    <location>
        <position position="12"/>
    </location>
    <ligand>
        <name>a divalent metal cation</name>
        <dbReference type="ChEBI" id="CHEBI:60240"/>
    </ligand>
</feature>
<evidence type="ECO:0000256" key="16">
    <source>
        <dbReference type="RuleBase" id="RU003515"/>
    </source>
</evidence>
<accession>A0A059F901</accession>
<feature type="binding site" evidence="14 15">
    <location>
        <position position="11"/>
    </location>
    <ligand>
        <name>a divalent metal cation</name>
        <dbReference type="ChEBI" id="CHEBI:60240"/>
    </ligand>
</feature>
<protein>
    <recommendedName>
        <fullName evidence="7 14">Ribonuclease HII</fullName>
        <shortName evidence="14">RNase HII</shortName>
        <ecNumber evidence="6 14">3.1.26.4</ecNumber>
    </recommendedName>
</protein>
<dbReference type="OrthoDB" id="9803420at2"/>
<dbReference type="InterPro" id="IPR024567">
    <property type="entry name" value="RNase_HII/HIII_dom"/>
</dbReference>
<dbReference type="GO" id="GO:0004523">
    <property type="term" value="F:RNA-DNA hybrid ribonuclease activity"/>
    <property type="evidence" value="ECO:0007669"/>
    <property type="project" value="UniProtKB-UniRule"/>
</dbReference>
<dbReference type="GO" id="GO:0005737">
    <property type="term" value="C:cytoplasm"/>
    <property type="evidence" value="ECO:0007669"/>
    <property type="project" value="UniProtKB-SubCell"/>
</dbReference>
<gene>
    <name evidence="14 18" type="primary">rnhB</name>
    <name evidence="18" type="ORF">HHI_16462</name>
</gene>
<comment type="cofactor">
    <cofactor evidence="2">
        <name>Mg(2+)</name>
        <dbReference type="ChEBI" id="CHEBI:18420"/>
    </cofactor>
</comment>
<dbReference type="PANTHER" id="PTHR10954">
    <property type="entry name" value="RIBONUCLEASE H2 SUBUNIT A"/>
    <property type="match status" value="1"/>
</dbReference>
<dbReference type="Gene3D" id="3.30.420.10">
    <property type="entry name" value="Ribonuclease H-like superfamily/Ribonuclease H"/>
    <property type="match status" value="1"/>
</dbReference>
<keyword evidence="13 14" id="KW-0464">Manganese</keyword>
<dbReference type="HAMAP" id="MF_00052_B">
    <property type="entry name" value="RNase_HII_B"/>
    <property type="match status" value="1"/>
</dbReference>
<evidence type="ECO:0000256" key="5">
    <source>
        <dbReference type="ARBA" id="ARBA00007383"/>
    </source>
</evidence>
<evidence type="ECO:0000256" key="10">
    <source>
        <dbReference type="ARBA" id="ARBA00022723"/>
    </source>
</evidence>
<feature type="domain" description="RNase H type-2" evidence="17">
    <location>
        <begin position="5"/>
        <end position="207"/>
    </location>
</feature>
<dbReference type="GO" id="GO:0030145">
    <property type="term" value="F:manganese ion binding"/>
    <property type="evidence" value="ECO:0007669"/>
    <property type="project" value="UniProtKB-UniRule"/>
</dbReference>
<dbReference type="InterPro" id="IPR001352">
    <property type="entry name" value="RNase_HII/HIII"/>
</dbReference>
<evidence type="ECO:0000256" key="13">
    <source>
        <dbReference type="ARBA" id="ARBA00023211"/>
    </source>
</evidence>
<feature type="binding site" evidence="14 15">
    <location>
        <position position="117"/>
    </location>
    <ligand>
        <name>a divalent metal cation</name>
        <dbReference type="ChEBI" id="CHEBI:60240"/>
    </ligand>
</feature>
<dbReference type="InterPro" id="IPR036397">
    <property type="entry name" value="RNaseH_sf"/>
</dbReference>
<dbReference type="PROSITE" id="PS51975">
    <property type="entry name" value="RNASE_H_2"/>
    <property type="match status" value="1"/>
</dbReference>
<evidence type="ECO:0000256" key="15">
    <source>
        <dbReference type="PROSITE-ProRule" id="PRU01319"/>
    </source>
</evidence>
<reference evidence="18 19" key="1">
    <citation type="submission" date="2013-04" db="EMBL/GenBank/DDBJ databases">
        <title>Hyphomonas hirschiana VP5 Genome Sequencing.</title>
        <authorList>
            <person name="Lai Q."/>
            <person name="Shao Z."/>
        </authorList>
    </citation>
    <scope>NUCLEOTIDE SEQUENCE [LARGE SCALE GENOMIC DNA]</scope>
    <source>
        <strain evidence="18 19">VP5</strain>
    </source>
</reference>
<dbReference type="SUPFAM" id="SSF53098">
    <property type="entry name" value="Ribonuclease H-like"/>
    <property type="match status" value="1"/>
</dbReference>
<keyword evidence="12 14" id="KW-0378">Hydrolase</keyword>
<dbReference type="PANTHER" id="PTHR10954:SF18">
    <property type="entry name" value="RIBONUCLEASE HII"/>
    <property type="match status" value="1"/>
</dbReference>
<comment type="function">
    <text evidence="3 14 16">Endonuclease that specifically degrades the RNA of RNA-DNA hybrids.</text>
</comment>
<organism evidence="18 19">
    <name type="scientific">Hyphomonas hirschiana VP5</name>
    <dbReference type="NCBI Taxonomy" id="1280951"/>
    <lineage>
        <taxon>Bacteria</taxon>
        <taxon>Pseudomonadati</taxon>
        <taxon>Pseudomonadota</taxon>
        <taxon>Alphaproteobacteria</taxon>
        <taxon>Hyphomonadales</taxon>
        <taxon>Hyphomonadaceae</taxon>
        <taxon>Hyphomonas</taxon>
    </lineage>
</organism>
<evidence type="ECO:0000256" key="14">
    <source>
        <dbReference type="HAMAP-Rule" id="MF_00052"/>
    </source>
</evidence>
<evidence type="ECO:0000256" key="9">
    <source>
        <dbReference type="ARBA" id="ARBA00022722"/>
    </source>
</evidence>
<dbReference type="EMBL" id="ARYI01000020">
    <property type="protein sequence ID" value="KCZ87094.1"/>
    <property type="molecule type" value="Genomic_DNA"/>
</dbReference>
<evidence type="ECO:0000256" key="2">
    <source>
        <dbReference type="ARBA" id="ARBA00001946"/>
    </source>
</evidence>
<dbReference type="GO" id="GO:0006298">
    <property type="term" value="P:mismatch repair"/>
    <property type="evidence" value="ECO:0007669"/>
    <property type="project" value="TreeGrafter"/>
</dbReference>
<dbReference type="Pfam" id="PF01351">
    <property type="entry name" value="RNase_HII"/>
    <property type="match status" value="1"/>
</dbReference>
<keyword evidence="8 14" id="KW-0963">Cytoplasm</keyword>
<dbReference type="InterPro" id="IPR012337">
    <property type="entry name" value="RNaseH-like_sf"/>
</dbReference>
<name>A0A059F901_9PROT</name>
<dbReference type="GO" id="GO:0003723">
    <property type="term" value="F:RNA binding"/>
    <property type="evidence" value="ECO:0007669"/>
    <property type="project" value="UniProtKB-UniRule"/>
</dbReference>
<dbReference type="SMR" id="A0A059F901"/>
<evidence type="ECO:0000259" key="17">
    <source>
        <dbReference type="PROSITE" id="PS51975"/>
    </source>
</evidence>
<comment type="similarity">
    <text evidence="5 14 16">Belongs to the RNase HII family.</text>
</comment>
<comment type="caution">
    <text evidence="18">The sequence shown here is derived from an EMBL/GenBank/DDBJ whole genome shotgun (WGS) entry which is preliminary data.</text>
</comment>
<evidence type="ECO:0000256" key="1">
    <source>
        <dbReference type="ARBA" id="ARBA00000077"/>
    </source>
</evidence>
<keyword evidence="9 14" id="KW-0540">Nuclease</keyword>
<dbReference type="AlphaFoldDB" id="A0A059F901"/>
<comment type="catalytic activity">
    <reaction evidence="1 14 15 16">
        <text>Endonucleolytic cleavage to 5'-phosphomonoester.</text>
        <dbReference type="EC" id="3.1.26.4"/>
    </reaction>
</comment>
<evidence type="ECO:0000256" key="8">
    <source>
        <dbReference type="ARBA" id="ARBA00022490"/>
    </source>
</evidence>
<comment type="cofactor">
    <cofactor evidence="14 15">
        <name>Mn(2+)</name>
        <dbReference type="ChEBI" id="CHEBI:29035"/>
    </cofactor>
    <cofactor evidence="14 15">
        <name>Mg(2+)</name>
        <dbReference type="ChEBI" id="CHEBI:18420"/>
    </cofactor>
    <text evidence="14 15">Manganese or magnesium. Binds 1 divalent metal ion per monomer in the absence of substrate. May bind a second metal ion after substrate binding.</text>
</comment>
<proteinExistence type="inferred from homology"/>
<keyword evidence="10 14" id="KW-0479">Metal-binding</keyword>
<dbReference type="Proteomes" id="UP000025061">
    <property type="component" value="Unassembled WGS sequence"/>
</dbReference>